<dbReference type="EC" id="3.1.21.10" evidence="13 14"/>
<evidence type="ECO:0000256" key="13">
    <source>
        <dbReference type="HAMAP-Rule" id="MF_00034"/>
    </source>
</evidence>
<keyword evidence="10 13" id="KW-0233">DNA recombination</keyword>
<proteinExistence type="inferred from homology"/>
<dbReference type="GO" id="GO:0000287">
    <property type="term" value="F:magnesium ion binding"/>
    <property type="evidence" value="ECO:0007669"/>
    <property type="project" value="UniProtKB-UniRule"/>
</dbReference>
<dbReference type="InterPro" id="IPR002176">
    <property type="entry name" value="X-over_junc_endoDNase_RuvC"/>
</dbReference>
<dbReference type="GO" id="GO:0008821">
    <property type="term" value="F:crossover junction DNA endonuclease activity"/>
    <property type="evidence" value="ECO:0007669"/>
    <property type="project" value="UniProtKB-UniRule"/>
</dbReference>
<evidence type="ECO:0000256" key="12">
    <source>
        <dbReference type="ARBA" id="ARBA00029354"/>
    </source>
</evidence>
<keyword evidence="3 13" id="KW-0540">Nuclease</keyword>
<feature type="active site" evidence="13">
    <location>
        <position position="7"/>
    </location>
</feature>
<evidence type="ECO:0000256" key="4">
    <source>
        <dbReference type="ARBA" id="ARBA00022723"/>
    </source>
</evidence>
<dbReference type="PANTHER" id="PTHR30194">
    <property type="entry name" value="CROSSOVER JUNCTION ENDODEOXYRIBONUCLEASE RUVC"/>
    <property type="match status" value="1"/>
</dbReference>
<gene>
    <name evidence="13" type="primary">ruvC</name>
    <name evidence="15" type="ORF">HNR45_001338</name>
</gene>
<sequence>MRVLGIDPGTAICGFGVVERNGSRLQVIDYGVLTTPAHTPMPDRLTTLYHGLVDLIEKYQPERVGVEELFFNKNVTTAITVAQARGVILLAARLAGLPVSEYTPLQVKQGIVGYGRATKHQMIVMTMRLLGIREKISPDDAADALAIAICTLLQERQAERWGMPK</sequence>
<dbReference type="Pfam" id="PF02075">
    <property type="entry name" value="RuvC"/>
    <property type="match status" value="1"/>
</dbReference>
<dbReference type="GO" id="GO:0003677">
    <property type="term" value="F:DNA binding"/>
    <property type="evidence" value="ECO:0007669"/>
    <property type="project" value="UniProtKB-KW"/>
</dbReference>
<name>A0A841R528_9FIRM</name>
<dbReference type="GO" id="GO:0005737">
    <property type="term" value="C:cytoplasm"/>
    <property type="evidence" value="ECO:0007669"/>
    <property type="project" value="UniProtKB-SubCell"/>
</dbReference>
<evidence type="ECO:0000256" key="8">
    <source>
        <dbReference type="ARBA" id="ARBA00022842"/>
    </source>
</evidence>
<keyword evidence="9 13" id="KW-0238">DNA-binding</keyword>
<evidence type="ECO:0000256" key="1">
    <source>
        <dbReference type="ARBA" id="ARBA00009518"/>
    </source>
</evidence>
<evidence type="ECO:0000256" key="5">
    <source>
        <dbReference type="ARBA" id="ARBA00022759"/>
    </source>
</evidence>
<dbReference type="SUPFAM" id="SSF53098">
    <property type="entry name" value="Ribonuclease H-like"/>
    <property type="match status" value="1"/>
</dbReference>
<dbReference type="Proteomes" id="UP000591941">
    <property type="component" value="Unassembled WGS sequence"/>
</dbReference>
<reference evidence="15 16" key="1">
    <citation type="submission" date="2020-08" db="EMBL/GenBank/DDBJ databases">
        <title>Genomic Encyclopedia of Type Strains, Phase IV (KMG-IV): sequencing the most valuable type-strain genomes for metagenomic binning, comparative biology and taxonomic classification.</title>
        <authorList>
            <person name="Goeker M."/>
        </authorList>
    </citation>
    <scope>NUCLEOTIDE SEQUENCE [LARGE SCALE GENOMIC DNA]</scope>
    <source>
        <strain evidence="15 16">DSM 21255</strain>
    </source>
</reference>
<dbReference type="GeneID" id="93486592"/>
<dbReference type="InterPro" id="IPR020563">
    <property type="entry name" value="X-over_junc_endoDNase_Mg_BS"/>
</dbReference>
<evidence type="ECO:0000256" key="9">
    <source>
        <dbReference type="ARBA" id="ARBA00023125"/>
    </source>
</evidence>
<keyword evidence="11 13" id="KW-0234">DNA repair</keyword>
<keyword evidence="4 13" id="KW-0479">Metal-binding</keyword>
<dbReference type="InterPro" id="IPR012337">
    <property type="entry name" value="RNaseH-like_sf"/>
</dbReference>
<feature type="binding site" evidence="13">
    <location>
        <position position="67"/>
    </location>
    <ligand>
        <name>Mg(2+)</name>
        <dbReference type="ChEBI" id="CHEBI:18420"/>
        <label>2</label>
    </ligand>
</feature>
<comment type="cofactor">
    <cofactor evidence="13">
        <name>Mg(2+)</name>
        <dbReference type="ChEBI" id="CHEBI:18420"/>
    </cofactor>
    <text evidence="13">Binds 2 Mg(2+) ion per subunit.</text>
</comment>
<dbReference type="OrthoDB" id="9805499at2"/>
<dbReference type="PANTHER" id="PTHR30194:SF3">
    <property type="entry name" value="CROSSOVER JUNCTION ENDODEOXYRIBONUCLEASE RUVC"/>
    <property type="match status" value="1"/>
</dbReference>
<dbReference type="AlphaFoldDB" id="A0A841R528"/>
<dbReference type="FunFam" id="3.30.420.10:FF:000002">
    <property type="entry name" value="Crossover junction endodeoxyribonuclease RuvC"/>
    <property type="match status" value="1"/>
</dbReference>
<evidence type="ECO:0000256" key="7">
    <source>
        <dbReference type="ARBA" id="ARBA00022801"/>
    </source>
</evidence>
<comment type="caution">
    <text evidence="15">The sequence shown here is derived from an EMBL/GenBank/DDBJ whole genome shotgun (WGS) entry which is preliminary data.</text>
</comment>
<dbReference type="InterPro" id="IPR036397">
    <property type="entry name" value="RNaseH_sf"/>
</dbReference>
<dbReference type="HAMAP" id="MF_00034">
    <property type="entry name" value="RuvC"/>
    <property type="match status" value="1"/>
</dbReference>
<evidence type="ECO:0000256" key="14">
    <source>
        <dbReference type="NCBIfam" id="TIGR00228"/>
    </source>
</evidence>
<comment type="catalytic activity">
    <reaction evidence="12 13">
        <text>Endonucleolytic cleavage at a junction such as a reciprocal single-stranded crossover between two homologous DNA duplexes (Holliday junction).</text>
        <dbReference type="EC" id="3.1.21.10"/>
    </reaction>
</comment>
<keyword evidence="16" id="KW-1185">Reference proteome</keyword>
<keyword evidence="5 13" id="KW-0255">Endonuclease</keyword>
<protein>
    <recommendedName>
        <fullName evidence="13 14">Crossover junction endodeoxyribonuclease RuvC</fullName>
        <ecNumber evidence="13 14">3.1.21.10</ecNumber>
    </recommendedName>
    <alternativeName>
        <fullName evidence="13">Holliday junction nuclease RuvC</fullName>
    </alternativeName>
    <alternativeName>
        <fullName evidence="13">Holliday junction resolvase RuvC</fullName>
    </alternativeName>
</protein>
<comment type="subcellular location">
    <subcellularLocation>
        <location evidence="13">Cytoplasm</location>
    </subcellularLocation>
</comment>
<feature type="active site" evidence="13">
    <location>
        <position position="140"/>
    </location>
</feature>
<feature type="binding site" evidence="13">
    <location>
        <position position="7"/>
    </location>
    <ligand>
        <name>Mg(2+)</name>
        <dbReference type="ChEBI" id="CHEBI:18420"/>
        <label>1</label>
    </ligand>
</feature>
<dbReference type="PRINTS" id="PR00696">
    <property type="entry name" value="RSOLVASERUVC"/>
</dbReference>
<evidence type="ECO:0000256" key="3">
    <source>
        <dbReference type="ARBA" id="ARBA00022722"/>
    </source>
</evidence>
<accession>A0A841R528</accession>
<evidence type="ECO:0000256" key="2">
    <source>
        <dbReference type="ARBA" id="ARBA00022490"/>
    </source>
</evidence>
<evidence type="ECO:0000256" key="10">
    <source>
        <dbReference type="ARBA" id="ARBA00023172"/>
    </source>
</evidence>
<evidence type="ECO:0000256" key="6">
    <source>
        <dbReference type="ARBA" id="ARBA00022763"/>
    </source>
</evidence>
<comment type="subunit">
    <text evidence="13">Homodimer which binds Holliday junction (HJ) DNA. The HJ becomes 2-fold symmetrical on binding to RuvC with unstacked arms; it has a different conformation from HJ DNA in complex with RuvA. In the full resolvosome a probable DNA-RuvA(4)-RuvB(12)-RuvC(2) complex forms which resolves the HJ.</text>
</comment>
<keyword evidence="8 13" id="KW-0460">Magnesium</keyword>
<dbReference type="GO" id="GO:0006310">
    <property type="term" value="P:DNA recombination"/>
    <property type="evidence" value="ECO:0007669"/>
    <property type="project" value="UniProtKB-UniRule"/>
</dbReference>
<dbReference type="NCBIfam" id="NF000711">
    <property type="entry name" value="PRK00039.2-1"/>
    <property type="match status" value="1"/>
</dbReference>
<keyword evidence="7 13" id="KW-0378">Hydrolase</keyword>
<feature type="binding site" evidence="13">
    <location>
        <position position="140"/>
    </location>
    <ligand>
        <name>Mg(2+)</name>
        <dbReference type="ChEBI" id="CHEBI:18420"/>
        <label>1</label>
    </ligand>
</feature>
<dbReference type="GO" id="GO:0006281">
    <property type="term" value="P:DNA repair"/>
    <property type="evidence" value="ECO:0007669"/>
    <property type="project" value="UniProtKB-UniRule"/>
</dbReference>
<dbReference type="GO" id="GO:0048476">
    <property type="term" value="C:Holliday junction resolvase complex"/>
    <property type="evidence" value="ECO:0007669"/>
    <property type="project" value="UniProtKB-UniRule"/>
</dbReference>
<organism evidence="15 16">
    <name type="scientific">Negativicoccus succinicivorans</name>
    <dbReference type="NCBI Taxonomy" id="620903"/>
    <lineage>
        <taxon>Bacteria</taxon>
        <taxon>Bacillati</taxon>
        <taxon>Bacillota</taxon>
        <taxon>Negativicutes</taxon>
        <taxon>Veillonellales</taxon>
        <taxon>Veillonellaceae</taxon>
        <taxon>Negativicoccus</taxon>
    </lineage>
</organism>
<dbReference type="CDD" id="cd16962">
    <property type="entry name" value="RuvC"/>
    <property type="match status" value="1"/>
</dbReference>
<dbReference type="PROSITE" id="PS01321">
    <property type="entry name" value="RUVC"/>
    <property type="match status" value="1"/>
</dbReference>
<dbReference type="EMBL" id="JACHHI010000007">
    <property type="protein sequence ID" value="MBB6478267.1"/>
    <property type="molecule type" value="Genomic_DNA"/>
</dbReference>
<evidence type="ECO:0000256" key="11">
    <source>
        <dbReference type="ARBA" id="ARBA00023204"/>
    </source>
</evidence>
<evidence type="ECO:0000313" key="16">
    <source>
        <dbReference type="Proteomes" id="UP000591941"/>
    </source>
</evidence>
<keyword evidence="6 13" id="KW-0227">DNA damage</keyword>
<dbReference type="Gene3D" id="3.30.420.10">
    <property type="entry name" value="Ribonuclease H-like superfamily/Ribonuclease H"/>
    <property type="match status" value="1"/>
</dbReference>
<keyword evidence="2 13" id="KW-0963">Cytoplasm</keyword>
<comment type="similarity">
    <text evidence="1 13">Belongs to the RuvC family.</text>
</comment>
<feature type="active site" evidence="13">
    <location>
        <position position="67"/>
    </location>
</feature>
<comment type="function">
    <text evidence="13">The RuvA-RuvB-RuvC complex processes Holliday junction (HJ) DNA during genetic recombination and DNA repair. Endonuclease that resolves HJ intermediates. Cleaves cruciform DNA by making single-stranded nicks across the HJ at symmetrical positions within the homologous arms, yielding a 5'-phosphate and a 3'-hydroxyl group; requires a central core of homology in the junction. The consensus cleavage sequence is 5'-(A/T)TT(C/G)-3'. Cleavage occurs on the 3'-side of the TT dinucleotide at the point of strand exchange. HJ branch migration catalyzed by RuvA-RuvB allows RuvC to scan DNA until it finds its consensus sequence, where it cleaves and resolves the cruciform DNA.</text>
</comment>
<evidence type="ECO:0000313" key="15">
    <source>
        <dbReference type="EMBL" id="MBB6478267.1"/>
    </source>
</evidence>
<dbReference type="RefSeq" id="WP_159823298.1">
    <property type="nucleotide sequence ID" value="NZ_CABWNB010000005.1"/>
</dbReference>
<dbReference type="NCBIfam" id="TIGR00228">
    <property type="entry name" value="ruvC"/>
    <property type="match status" value="1"/>
</dbReference>